<keyword evidence="3" id="KW-1185">Reference proteome</keyword>
<organism evidence="2 3">
    <name type="scientific">Silvimonas terrae</name>
    <dbReference type="NCBI Taxonomy" id="300266"/>
    <lineage>
        <taxon>Bacteria</taxon>
        <taxon>Pseudomonadati</taxon>
        <taxon>Pseudomonadota</taxon>
        <taxon>Betaproteobacteria</taxon>
        <taxon>Neisseriales</taxon>
        <taxon>Chitinibacteraceae</taxon>
        <taxon>Silvimonas</taxon>
    </lineage>
</organism>
<name>A0A840RMR3_9NEIS</name>
<dbReference type="EMBL" id="JACHHN010000011">
    <property type="protein sequence ID" value="MBB5193381.1"/>
    <property type="molecule type" value="Genomic_DNA"/>
</dbReference>
<dbReference type="GO" id="GO:0016491">
    <property type="term" value="F:oxidoreductase activity"/>
    <property type="evidence" value="ECO:0007669"/>
    <property type="project" value="InterPro"/>
</dbReference>
<dbReference type="Gene3D" id="2.40.30.10">
    <property type="entry name" value="Translation factors"/>
    <property type="match status" value="1"/>
</dbReference>
<dbReference type="InterPro" id="IPR017927">
    <property type="entry name" value="FAD-bd_FR_type"/>
</dbReference>
<dbReference type="AlphaFoldDB" id="A0A840RMR3"/>
<sequence length="232" mass="25836">MSVIESIKALIKGERIERATVLRATTLEGVIRHVVLAGDGIRSMTGYQPGMEISVFVDGQGMQVRRKYSVYRFDPQKGEIELLIHLHGQGPGSAWARLLERGDNVRFRGFSGRITVDWQAQAHWFFGDATTLAPFAAIAAAANGPCEGVIDGDDRIGRVIEALQLPFLQMDKRNGSSRQSGIARTLDLPMPTTIYLAGAASTVRDVQNVLLSERQFETGWIRRKNFWGEHRR</sequence>
<comment type="caution">
    <text evidence="2">The sequence shown here is derived from an EMBL/GenBank/DDBJ whole genome shotgun (WGS) entry which is preliminary data.</text>
</comment>
<dbReference type="SUPFAM" id="SSF63380">
    <property type="entry name" value="Riboflavin synthase domain-like"/>
    <property type="match status" value="1"/>
</dbReference>
<feature type="domain" description="FAD-binding FR-type" evidence="1">
    <location>
        <begin position="14"/>
        <end position="117"/>
    </location>
</feature>
<gene>
    <name evidence="2" type="ORF">HNQ50_004138</name>
</gene>
<dbReference type="InterPro" id="IPR017938">
    <property type="entry name" value="Riboflavin_synthase-like_b-brl"/>
</dbReference>
<dbReference type="PANTHER" id="PTHR30157">
    <property type="entry name" value="FERRIC REDUCTASE, NADPH-DEPENDENT"/>
    <property type="match status" value="1"/>
</dbReference>
<protein>
    <submittedName>
        <fullName evidence="2">NADPH-dependent ferric siderophore reductase</fullName>
    </submittedName>
</protein>
<reference evidence="2 3" key="1">
    <citation type="submission" date="2020-08" db="EMBL/GenBank/DDBJ databases">
        <title>Genomic Encyclopedia of Type Strains, Phase IV (KMG-IV): sequencing the most valuable type-strain genomes for metagenomic binning, comparative biology and taxonomic classification.</title>
        <authorList>
            <person name="Goeker M."/>
        </authorList>
    </citation>
    <scope>NUCLEOTIDE SEQUENCE [LARGE SCALE GENOMIC DNA]</scope>
    <source>
        <strain evidence="2 3">DSM 18233</strain>
    </source>
</reference>
<dbReference type="PROSITE" id="PS51384">
    <property type="entry name" value="FAD_FR"/>
    <property type="match status" value="1"/>
</dbReference>
<dbReference type="PANTHER" id="PTHR30157:SF0">
    <property type="entry name" value="NADPH-DEPENDENT FERRIC-CHELATE REDUCTASE"/>
    <property type="match status" value="1"/>
</dbReference>
<evidence type="ECO:0000313" key="2">
    <source>
        <dbReference type="EMBL" id="MBB5193381.1"/>
    </source>
</evidence>
<evidence type="ECO:0000259" key="1">
    <source>
        <dbReference type="PROSITE" id="PS51384"/>
    </source>
</evidence>
<dbReference type="Proteomes" id="UP000543030">
    <property type="component" value="Unassembled WGS sequence"/>
</dbReference>
<dbReference type="Pfam" id="PF00970">
    <property type="entry name" value="FAD_binding_6"/>
    <property type="match status" value="1"/>
</dbReference>
<dbReference type="InterPro" id="IPR008333">
    <property type="entry name" value="Cbr1-like_FAD-bd_dom"/>
</dbReference>
<proteinExistence type="predicted"/>
<evidence type="ECO:0000313" key="3">
    <source>
        <dbReference type="Proteomes" id="UP000543030"/>
    </source>
</evidence>
<dbReference type="InterPro" id="IPR039374">
    <property type="entry name" value="SIP_fam"/>
</dbReference>
<accession>A0A840RMR3</accession>
<dbReference type="RefSeq" id="WP_184103031.1">
    <property type="nucleotide sequence ID" value="NZ_JACHHN010000011.1"/>
</dbReference>